<evidence type="ECO:0000256" key="1">
    <source>
        <dbReference type="ARBA" id="ARBA00004167"/>
    </source>
</evidence>
<dbReference type="SUPFAM" id="SSF56112">
    <property type="entry name" value="Protein kinase-like (PK-like)"/>
    <property type="match status" value="1"/>
</dbReference>
<dbReference type="PRINTS" id="PR00109">
    <property type="entry name" value="TYRKINASE"/>
</dbReference>
<keyword evidence="5" id="KW-0067">ATP-binding</keyword>
<dbReference type="GO" id="GO:0005886">
    <property type="term" value="C:plasma membrane"/>
    <property type="evidence" value="ECO:0007669"/>
    <property type="project" value="TreeGrafter"/>
</dbReference>
<evidence type="ECO:0000313" key="9">
    <source>
        <dbReference type="EnsemblMetazoa" id="MESCA002203-PA"/>
    </source>
</evidence>
<evidence type="ECO:0000256" key="5">
    <source>
        <dbReference type="PROSITE-ProRule" id="PRU10141"/>
    </source>
</evidence>
<dbReference type="PANTHER" id="PTHR24416:SF489">
    <property type="entry name" value="PROTEIN KINASE DOMAIN-CONTAINING PROTEIN"/>
    <property type="match status" value="1"/>
</dbReference>
<dbReference type="InterPro" id="IPR000719">
    <property type="entry name" value="Prot_kinase_dom"/>
</dbReference>
<protein>
    <recommendedName>
        <fullName evidence="8">Protein kinase domain-containing protein</fullName>
    </recommendedName>
</protein>
<reference evidence="9" key="2">
    <citation type="submission" date="2015-06" db="UniProtKB">
        <authorList>
            <consortium name="EnsemblMetazoa"/>
        </authorList>
    </citation>
    <scope>IDENTIFICATION</scope>
</reference>
<organism evidence="9 10">
    <name type="scientific">Megaselia scalaris</name>
    <name type="common">Humpbacked fly</name>
    <name type="synonym">Phora scalaris</name>
    <dbReference type="NCBI Taxonomy" id="36166"/>
    <lineage>
        <taxon>Eukaryota</taxon>
        <taxon>Metazoa</taxon>
        <taxon>Ecdysozoa</taxon>
        <taxon>Arthropoda</taxon>
        <taxon>Hexapoda</taxon>
        <taxon>Insecta</taxon>
        <taxon>Pterygota</taxon>
        <taxon>Neoptera</taxon>
        <taxon>Endopterygota</taxon>
        <taxon>Diptera</taxon>
        <taxon>Brachycera</taxon>
        <taxon>Muscomorpha</taxon>
        <taxon>Platypezoidea</taxon>
        <taxon>Phoridae</taxon>
        <taxon>Megaseliini</taxon>
        <taxon>Megaselia</taxon>
    </lineage>
</organism>
<dbReference type="STRING" id="36166.T1GFQ6"/>
<dbReference type="GO" id="GO:0043235">
    <property type="term" value="C:receptor complex"/>
    <property type="evidence" value="ECO:0007669"/>
    <property type="project" value="TreeGrafter"/>
</dbReference>
<dbReference type="GO" id="GO:0007169">
    <property type="term" value="P:cell surface receptor protein tyrosine kinase signaling pathway"/>
    <property type="evidence" value="ECO:0007669"/>
    <property type="project" value="TreeGrafter"/>
</dbReference>
<keyword evidence="4 7" id="KW-0472">Membrane</keyword>
<evidence type="ECO:0000256" key="4">
    <source>
        <dbReference type="ARBA" id="ARBA00023136"/>
    </source>
</evidence>
<feature type="domain" description="Protein kinase" evidence="8">
    <location>
        <begin position="740"/>
        <end position="1003"/>
    </location>
</feature>
<dbReference type="CDD" id="cd00192">
    <property type="entry name" value="PTKc"/>
    <property type="match status" value="1"/>
</dbReference>
<dbReference type="SUPFAM" id="SSF53822">
    <property type="entry name" value="Periplasmic binding protein-like I"/>
    <property type="match status" value="1"/>
</dbReference>
<keyword evidence="3 7" id="KW-1133">Transmembrane helix</keyword>
<dbReference type="PANTHER" id="PTHR24416">
    <property type="entry name" value="TYROSINE-PROTEIN KINASE RECEPTOR"/>
    <property type="match status" value="1"/>
</dbReference>
<dbReference type="InterPro" id="IPR017441">
    <property type="entry name" value="Protein_kinase_ATP_BS"/>
</dbReference>
<comment type="subcellular location">
    <subcellularLocation>
        <location evidence="1">Membrane</location>
        <topology evidence="1">Single-pass membrane protein</topology>
    </subcellularLocation>
</comment>
<dbReference type="PROSITE" id="PS50011">
    <property type="entry name" value="PROTEIN_KINASE_DOM"/>
    <property type="match status" value="1"/>
</dbReference>
<dbReference type="GO" id="GO:0004714">
    <property type="term" value="F:transmembrane receptor protein tyrosine kinase activity"/>
    <property type="evidence" value="ECO:0007669"/>
    <property type="project" value="TreeGrafter"/>
</dbReference>
<dbReference type="OMA" id="CENENVT"/>
<dbReference type="Gene3D" id="1.10.510.10">
    <property type="entry name" value="Transferase(Phosphotransferase) domain 1"/>
    <property type="match status" value="1"/>
</dbReference>
<feature type="transmembrane region" description="Helical" evidence="7">
    <location>
        <begin position="679"/>
        <end position="697"/>
    </location>
</feature>
<evidence type="ECO:0000256" key="3">
    <source>
        <dbReference type="ARBA" id="ARBA00022989"/>
    </source>
</evidence>
<dbReference type="InterPro" id="IPR001828">
    <property type="entry name" value="ANF_lig-bd_rcpt"/>
</dbReference>
<dbReference type="Pfam" id="PF07714">
    <property type="entry name" value="PK_Tyr_Ser-Thr"/>
    <property type="match status" value="1"/>
</dbReference>
<dbReference type="HOGENOM" id="CLU_003500_1_0_1"/>
<feature type="binding site" evidence="5">
    <location>
        <position position="773"/>
    </location>
    <ligand>
        <name>ATP</name>
        <dbReference type="ChEBI" id="CHEBI:30616"/>
    </ligand>
</feature>
<dbReference type="InterPro" id="IPR011009">
    <property type="entry name" value="Kinase-like_dom_sf"/>
</dbReference>
<evidence type="ECO:0000259" key="8">
    <source>
        <dbReference type="PROSITE" id="PS50011"/>
    </source>
</evidence>
<dbReference type="InterPro" id="IPR028082">
    <property type="entry name" value="Peripla_BP_I"/>
</dbReference>
<dbReference type="AlphaFoldDB" id="T1GFQ6"/>
<dbReference type="EMBL" id="CAQQ02096900">
    <property type="status" value="NOT_ANNOTATED_CDS"/>
    <property type="molecule type" value="Genomic_DNA"/>
</dbReference>
<keyword evidence="2 7" id="KW-0812">Transmembrane</keyword>
<dbReference type="GO" id="GO:0005524">
    <property type="term" value="F:ATP binding"/>
    <property type="evidence" value="ECO:0007669"/>
    <property type="project" value="UniProtKB-UniRule"/>
</dbReference>
<name>T1GFQ6_MEGSC</name>
<evidence type="ECO:0000313" key="10">
    <source>
        <dbReference type="Proteomes" id="UP000015102"/>
    </source>
</evidence>
<feature type="region of interest" description="Disordered" evidence="6">
    <location>
        <begin position="1088"/>
        <end position="1115"/>
    </location>
</feature>
<keyword evidence="5" id="KW-0547">Nucleotide-binding</keyword>
<dbReference type="EnsemblMetazoa" id="MESCA002203-RA">
    <property type="protein sequence ID" value="MESCA002203-PA"/>
    <property type="gene ID" value="MESCA002203"/>
</dbReference>
<dbReference type="InterPro" id="IPR050122">
    <property type="entry name" value="RTK"/>
</dbReference>
<proteinExistence type="predicted"/>
<evidence type="ECO:0000256" key="2">
    <source>
        <dbReference type="ARBA" id="ARBA00022692"/>
    </source>
</evidence>
<evidence type="ECO:0000256" key="6">
    <source>
        <dbReference type="SAM" id="MobiDB-lite"/>
    </source>
</evidence>
<sequence>MLLYLYLTVNLPIVPSKSDKIYLLETQRSAHKAANAIYKIILEEILNYTNVEIVNMTNKIEQTTMLRHLSRSKQYNKPSLQISTALWNNPDEPIISDIALSAGALTEPGKYGLFYATQFGPIEFSMLQSPTEKDLKKFTLAEDVSPINITDVDGRCANRTCIPVLGSDIDKEQNIQNLIKYENLSIQVLWLSNLTEVVDHLIKTNQPFIVLHWTPSEITMNFSSINLPSNKYYRFETTTIGKYYRYYAYPNPEPFKVATKALQFLKISKLDFFDLFQNPANSTYSITCEIAKRCIPSTIQSYFHIGSIYPEDGTKLKDIFEKTVNVINNHSISDFSIELQSKNGNCQADQVLRHTIEYFNAGIVDGILGPACSETIQPIAGISRYLNIPIISYAAEAPEFDQDKYPYFFRTIGSNGQYGDVYIQFFKMFDWKRFATITEEGKKSTEYIINMEKKSKTDSIESIMDIKMTKQTNTSDIIDHLQELKRRRVRVIIAHVRNELIEVVLCEAYHLKMTAQYNYVWFLPSNPSTKSSRCTSEEINLALNGHFTYFQAATKLVAESPRAFESSDYRNITRFTELIRDSDFEGVTGRVRFGKGNSRITNITILQWSEDQYNVVGEYQPNITGYKENMSTETGTIYVNQSAIKWAGIPSDGTFDCKLSMLVKMFGTDCENENVTLEILIIVFVFALICAGLFWFVKRRYDNKLRESAKVMKNFGIDLLAPTTATYNTLDKWEVPKESIVINRRLGEGEFGTVFGGEAKFPHYDEWIAVAVKSLKCGATNESKLDFLSEAEAMKRFNHEHIVKLLGVSLQTEPVYTIMEYMLYGDLKTFLLARRHMIHEKINDDSDISPKRLTKYALGIAKALKDVACRNVLLSADRVAKLGDFGMARSMYENDYYRFNRKGLLPVRWMAPESLALSVFTPASDIWSFGVFLYEIITFGSFPYQGLTNRQALQCIVSKQILTIPSDVKPQLEKLIKACWNQDAKYRPRASDIISLMEQLPLLVSPCLDVPISSVELHENNEPINIDLLAKMGFKKLKSPVIAQMSTINNLDYTNTDANGMIIPMESMNVYPIEEEEDDVVTELIPKSVASSSPSSSSSTSSSSYASSSSSTANNSEAASELYTIETNNDYCSMVPLLNNNNSHDSNHNSTHILDKPSNATITQFSRLNDVEHGH</sequence>
<dbReference type="Gene3D" id="3.40.50.2300">
    <property type="match status" value="4"/>
</dbReference>
<keyword evidence="10" id="KW-1185">Reference proteome</keyword>
<reference evidence="10" key="1">
    <citation type="submission" date="2013-02" db="EMBL/GenBank/DDBJ databases">
        <authorList>
            <person name="Hughes D."/>
        </authorList>
    </citation>
    <scope>NUCLEOTIDE SEQUENCE</scope>
    <source>
        <strain>Durham</strain>
        <strain evidence="10">NC isolate 2 -- Noor lab</strain>
    </source>
</reference>
<dbReference type="EMBL" id="CAQQ02096901">
    <property type="status" value="NOT_ANNOTATED_CDS"/>
    <property type="molecule type" value="Genomic_DNA"/>
</dbReference>
<evidence type="ECO:0000256" key="7">
    <source>
        <dbReference type="SAM" id="Phobius"/>
    </source>
</evidence>
<dbReference type="InterPro" id="IPR001245">
    <property type="entry name" value="Ser-Thr/Tyr_kinase_cat_dom"/>
</dbReference>
<dbReference type="Proteomes" id="UP000015102">
    <property type="component" value="Unassembled WGS sequence"/>
</dbReference>
<dbReference type="PROSITE" id="PS00107">
    <property type="entry name" value="PROTEIN_KINASE_ATP"/>
    <property type="match status" value="1"/>
</dbReference>
<accession>T1GFQ6</accession>
<dbReference type="Pfam" id="PF01094">
    <property type="entry name" value="ANF_receptor"/>
    <property type="match status" value="1"/>
</dbReference>
<dbReference type="Gene3D" id="3.30.200.20">
    <property type="entry name" value="Phosphorylase Kinase, domain 1"/>
    <property type="match status" value="1"/>
</dbReference>